<keyword evidence="19" id="KW-1185">Reference proteome</keyword>
<dbReference type="EMBL" id="JALNTZ010000005">
    <property type="protein sequence ID" value="KAJ3650741.1"/>
    <property type="molecule type" value="Genomic_DNA"/>
</dbReference>
<dbReference type="PANTHER" id="PTHR11042:SF185">
    <property type="entry name" value="WEE1-LIKE PROTEIN KINASE"/>
    <property type="match status" value="1"/>
</dbReference>
<feature type="region of interest" description="Disordered" evidence="16">
    <location>
        <begin position="17"/>
        <end position="63"/>
    </location>
</feature>
<keyword evidence="8 11" id="KW-0829">Tyrosine-protein kinase</keyword>
<dbReference type="GO" id="GO:0000287">
    <property type="term" value="F:magnesium ion binding"/>
    <property type="evidence" value="ECO:0007669"/>
    <property type="project" value="InterPro"/>
</dbReference>
<dbReference type="AlphaFoldDB" id="A0AA38IAA5"/>
<dbReference type="GO" id="GO:0004715">
    <property type="term" value="F:non-membrane spanning protein tyrosine kinase activity"/>
    <property type="evidence" value="ECO:0007669"/>
    <property type="project" value="UniProtKB-UniRule"/>
</dbReference>
<accession>A0AA38IAA5</accession>
<feature type="binding site" evidence="13">
    <location>
        <begin position="182"/>
        <end position="190"/>
    </location>
    <ligand>
        <name>ATP</name>
        <dbReference type="ChEBI" id="CHEBI:30616"/>
    </ligand>
</feature>
<sequence length="518" mass="57939">MSSKLRMAPEVCVHVEPPNDLDSSSGCELSFELSSDNLRSPSPTPRLRYTLNTPGPNPSYSPPYKKVRALRLFDSPLTPKTIIEKSAATPALRSRLFTDKPRTAGTSQRSEKPTANVNPFTPNGMYQTKKRLRSTSSLQVPHFDLNESDASDVENEPPAKRVPLHENNIPRYHQEFLELELIGSGQFGSVYKCINRLDGCIYAIKKSTKPVAGSVFEKTALNEVYAHAVLGKHQHVVRYYSAWAEDNHMIIQNEYCNGGSLADRLQEGPLSSVELRQMLMHVAEGLRYIHSEALVHLDIKPGNIFISKEKKMQFTNYDSADDGFEDLDESHYEEELTYKIGDLGHVTSLNNPQVEEGDCRYLPNEILHEDYSHLTKADVFALGLTVIECAGAGPLPKNGDDWHKLRRGELPEMPTALSRDMVNLIASMIHPNPAMRPAALQILHHPALCPVGKKTRAQLHRELNAEKLKNEILSKQLKEAAICIKTIAPESKQMKGVSRISNRLIGKNFNRSVSATTF</sequence>
<evidence type="ECO:0000256" key="13">
    <source>
        <dbReference type="PIRSR" id="PIRSR037281-2"/>
    </source>
</evidence>
<name>A0AA38IAA5_9CUCU</name>
<dbReference type="InterPro" id="IPR017441">
    <property type="entry name" value="Protein_kinase_ATP_BS"/>
</dbReference>
<dbReference type="Gene3D" id="3.30.200.20">
    <property type="entry name" value="Phosphorylase Kinase, domain 1"/>
    <property type="match status" value="1"/>
</dbReference>
<keyword evidence="9 11" id="KW-0539">Nucleus</keyword>
<keyword evidence="6 11" id="KW-0067">ATP-binding</keyword>
<keyword evidence="4 11" id="KW-0547">Nucleotide-binding</keyword>
<feature type="active site" description="Proton acceptor" evidence="12">
    <location>
        <position position="298"/>
    </location>
</feature>
<evidence type="ECO:0000256" key="12">
    <source>
        <dbReference type="PIRSR" id="PIRSR037281-1"/>
    </source>
</evidence>
<feature type="compositionally biased region" description="Polar residues" evidence="16">
    <location>
        <begin position="21"/>
        <end position="41"/>
    </location>
</feature>
<feature type="compositionally biased region" description="Polar residues" evidence="16">
    <location>
        <begin position="104"/>
        <end position="123"/>
    </location>
</feature>
<keyword evidence="3 11" id="KW-0479">Metal-binding</keyword>
<dbReference type="Pfam" id="PF00069">
    <property type="entry name" value="Pkinase"/>
    <property type="match status" value="1"/>
</dbReference>
<dbReference type="PROSITE" id="PS50011">
    <property type="entry name" value="PROTEIN_KINASE_DOM"/>
    <property type="match status" value="1"/>
</dbReference>
<dbReference type="EC" id="2.7.10.2" evidence="11"/>
<evidence type="ECO:0000259" key="17">
    <source>
        <dbReference type="PROSITE" id="PS50011"/>
    </source>
</evidence>
<keyword evidence="2 11" id="KW-0808">Transferase</keyword>
<feature type="binding site" evidence="14">
    <location>
        <position position="303"/>
    </location>
    <ligand>
        <name>Mg(2+)</name>
        <dbReference type="ChEBI" id="CHEBI:18420"/>
        <label>1</label>
    </ligand>
</feature>
<dbReference type="InterPro" id="IPR011009">
    <property type="entry name" value="Kinase-like_dom_sf"/>
</dbReference>
<feature type="region of interest" description="Disordered" evidence="16">
    <location>
        <begin position="93"/>
        <end position="123"/>
    </location>
</feature>
<dbReference type="InterPro" id="IPR050339">
    <property type="entry name" value="CC_SR_Kinase"/>
</dbReference>
<dbReference type="GO" id="GO:0000278">
    <property type="term" value="P:mitotic cell cycle"/>
    <property type="evidence" value="ECO:0007669"/>
    <property type="project" value="InterPro"/>
</dbReference>
<evidence type="ECO:0000256" key="11">
    <source>
        <dbReference type="PIRNR" id="PIRNR037281"/>
    </source>
</evidence>
<reference evidence="18" key="1">
    <citation type="journal article" date="2023" name="G3 (Bethesda)">
        <title>Whole genome assemblies of Zophobas morio and Tenebrio molitor.</title>
        <authorList>
            <person name="Kaur S."/>
            <person name="Stinson S.A."/>
            <person name="diCenzo G.C."/>
        </authorList>
    </citation>
    <scope>NUCLEOTIDE SEQUENCE</scope>
    <source>
        <strain evidence="18">QUZm001</strain>
    </source>
</reference>
<keyword evidence="5 11" id="KW-0418">Kinase</keyword>
<evidence type="ECO:0000256" key="4">
    <source>
        <dbReference type="ARBA" id="ARBA00022741"/>
    </source>
</evidence>
<proteinExistence type="inferred from homology"/>
<feature type="domain" description="Protein kinase" evidence="17">
    <location>
        <begin position="176"/>
        <end position="448"/>
    </location>
</feature>
<evidence type="ECO:0000313" key="18">
    <source>
        <dbReference type="EMBL" id="KAJ3650741.1"/>
    </source>
</evidence>
<evidence type="ECO:0000256" key="1">
    <source>
        <dbReference type="ARBA" id="ARBA00004123"/>
    </source>
</evidence>
<protein>
    <recommendedName>
        <fullName evidence="11">Wee1-like protein kinase</fullName>
        <ecNumber evidence="11">2.7.10.2</ecNumber>
    </recommendedName>
</protein>
<organism evidence="18 19">
    <name type="scientific">Zophobas morio</name>
    <dbReference type="NCBI Taxonomy" id="2755281"/>
    <lineage>
        <taxon>Eukaryota</taxon>
        <taxon>Metazoa</taxon>
        <taxon>Ecdysozoa</taxon>
        <taxon>Arthropoda</taxon>
        <taxon>Hexapoda</taxon>
        <taxon>Insecta</taxon>
        <taxon>Pterygota</taxon>
        <taxon>Neoptera</taxon>
        <taxon>Endopterygota</taxon>
        <taxon>Coleoptera</taxon>
        <taxon>Polyphaga</taxon>
        <taxon>Cucujiformia</taxon>
        <taxon>Tenebrionidae</taxon>
        <taxon>Zophobas</taxon>
    </lineage>
</organism>
<evidence type="ECO:0000256" key="8">
    <source>
        <dbReference type="ARBA" id="ARBA00023137"/>
    </source>
</evidence>
<dbReference type="SMART" id="SM00220">
    <property type="entry name" value="S_TKc"/>
    <property type="match status" value="1"/>
</dbReference>
<dbReference type="GO" id="GO:0005524">
    <property type="term" value="F:ATP binding"/>
    <property type="evidence" value="ECO:0007669"/>
    <property type="project" value="UniProtKB-UniRule"/>
</dbReference>
<comment type="catalytic activity">
    <reaction evidence="11">
        <text>L-tyrosyl-[protein] + ATP = O-phospho-L-tyrosyl-[protein] + ADP + H(+)</text>
        <dbReference type="Rhea" id="RHEA:10596"/>
        <dbReference type="Rhea" id="RHEA-COMP:10136"/>
        <dbReference type="Rhea" id="RHEA-COMP:20101"/>
        <dbReference type="ChEBI" id="CHEBI:15378"/>
        <dbReference type="ChEBI" id="CHEBI:30616"/>
        <dbReference type="ChEBI" id="CHEBI:46858"/>
        <dbReference type="ChEBI" id="CHEBI:61978"/>
        <dbReference type="ChEBI" id="CHEBI:456216"/>
        <dbReference type="EC" id="2.7.10.2"/>
    </reaction>
</comment>
<feature type="binding site" evidence="13">
    <location>
        <position position="205"/>
    </location>
    <ligand>
        <name>ATP</name>
        <dbReference type="ChEBI" id="CHEBI:30616"/>
    </ligand>
</feature>
<dbReference type="Gene3D" id="1.10.510.10">
    <property type="entry name" value="Transferase(Phosphotransferase) domain 1"/>
    <property type="match status" value="1"/>
</dbReference>
<comment type="similarity">
    <text evidence="11">Belongs to the protein kinase superfamily. Ser/Thr protein kinase family. WEE1 subfamily.</text>
</comment>
<dbReference type="FunFam" id="1.10.510.10:FF:000217">
    <property type="entry name" value="Wee1-like protein kinase"/>
    <property type="match status" value="1"/>
</dbReference>
<evidence type="ECO:0000256" key="7">
    <source>
        <dbReference type="ARBA" id="ARBA00022842"/>
    </source>
</evidence>
<comment type="similarity">
    <text evidence="10">Belongs to the protein kinase superfamily. Ser/Thr protein kinase family. GCN2 subfamily.</text>
</comment>
<evidence type="ECO:0000256" key="14">
    <source>
        <dbReference type="PIRSR" id="PIRSR037281-3"/>
    </source>
</evidence>
<evidence type="ECO:0000256" key="6">
    <source>
        <dbReference type="ARBA" id="ARBA00022840"/>
    </source>
</evidence>
<dbReference type="PROSITE" id="PS00107">
    <property type="entry name" value="PROTEIN_KINASE_ATP"/>
    <property type="match status" value="1"/>
</dbReference>
<feature type="binding site" evidence="14">
    <location>
        <position position="342"/>
    </location>
    <ligand>
        <name>Mg(2+)</name>
        <dbReference type="ChEBI" id="CHEBI:18420"/>
        <label>1</label>
    </ligand>
</feature>
<evidence type="ECO:0000313" key="19">
    <source>
        <dbReference type="Proteomes" id="UP001168821"/>
    </source>
</evidence>
<evidence type="ECO:0000256" key="2">
    <source>
        <dbReference type="ARBA" id="ARBA00022679"/>
    </source>
</evidence>
<dbReference type="InterPro" id="IPR000719">
    <property type="entry name" value="Prot_kinase_dom"/>
</dbReference>
<dbReference type="GO" id="GO:0005634">
    <property type="term" value="C:nucleus"/>
    <property type="evidence" value="ECO:0007669"/>
    <property type="project" value="UniProtKB-SubCell"/>
</dbReference>
<dbReference type="PANTHER" id="PTHR11042">
    <property type="entry name" value="EUKARYOTIC TRANSLATION INITIATION FACTOR 2-ALPHA KINASE EIF2-ALPHA KINASE -RELATED"/>
    <property type="match status" value="1"/>
</dbReference>
<dbReference type="PIRSF" id="PIRSF037281">
    <property type="entry name" value="Wee1-like_protein_kinase"/>
    <property type="match status" value="1"/>
</dbReference>
<evidence type="ECO:0000256" key="5">
    <source>
        <dbReference type="ARBA" id="ARBA00022777"/>
    </source>
</evidence>
<gene>
    <name evidence="18" type="ORF">Zmor_016823</name>
</gene>
<evidence type="ECO:0000256" key="15">
    <source>
        <dbReference type="PROSITE-ProRule" id="PRU10141"/>
    </source>
</evidence>
<keyword evidence="7 14" id="KW-0460">Magnesium</keyword>
<dbReference type="GO" id="GO:0005737">
    <property type="term" value="C:cytoplasm"/>
    <property type="evidence" value="ECO:0007669"/>
    <property type="project" value="TreeGrafter"/>
</dbReference>
<feature type="binding site" evidence="15">
    <location>
        <position position="206"/>
    </location>
    <ligand>
        <name>ATP</name>
        <dbReference type="ChEBI" id="CHEBI:30616"/>
    </ligand>
</feature>
<dbReference type="SUPFAM" id="SSF56112">
    <property type="entry name" value="Protein kinase-like (PK-like)"/>
    <property type="match status" value="1"/>
</dbReference>
<dbReference type="FunFam" id="3.30.200.20:FF:000115">
    <property type="entry name" value="Wee1-like kinase 2"/>
    <property type="match status" value="1"/>
</dbReference>
<evidence type="ECO:0000256" key="16">
    <source>
        <dbReference type="SAM" id="MobiDB-lite"/>
    </source>
</evidence>
<comment type="caution">
    <text evidence="18">The sequence shown here is derived from an EMBL/GenBank/DDBJ whole genome shotgun (WGS) entry which is preliminary data.</text>
</comment>
<dbReference type="InterPro" id="IPR008271">
    <property type="entry name" value="Ser/Thr_kinase_AS"/>
</dbReference>
<dbReference type="InterPro" id="IPR017164">
    <property type="entry name" value="Wee1-like_protein_kinase"/>
</dbReference>
<evidence type="ECO:0000256" key="3">
    <source>
        <dbReference type="ARBA" id="ARBA00022723"/>
    </source>
</evidence>
<dbReference type="PROSITE" id="PS00108">
    <property type="entry name" value="PROTEIN_KINASE_ST"/>
    <property type="match status" value="1"/>
</dbReference>
<comment type="subcellular location">
    <subcellularLocation>
        <location evidence="1 11">Nucleus</location>
    </subcellularLocation>
</comment>
<evidence type="ECO:0000256" key="10">
    <source>
        <dbReference type="ARBA" id="ARBA00037982"/>
    </source>
</evidence>
<comment type="cofactor">
    <cofactor evidence="14">
        <name>Mg(2+)</name>
        <dbReference type="ChEBI" id="CHEBI:18420"/>
    </cofactor>
    <text evidence="14">Binds 2 magnesium ions per subunit.</text>
</comment>
<dbReference type="Proteomes" id="UP001168821">
    <property type="component" value="Unassembled WGS sequence"/>
</dbReference>
<evidence type="ECO:0000256" key="9">
    <source>
        <dbReference type="ARBA" id="ARBA00023242"/>
    </source>
</evidence>